<comment type="caution">
    <text evidence="1">The sequence shown here is derived from an EMBL/GenBank/DDBJ whole genome shotgun (WGS) entry which is preliminary data.</text>
</comment>
<dbReference type="AlphaFoldDB" id="A0A829ADE3"/>
<evidence type="ECO:0000313" key="2">
    <source>
        <dbReference type="Proteomes" id="UP000010504"/>
    </source>
</evidence>
<accession>A0A829ADE3</accession>
<reference evidence="1 2" key="1">
    <citation type="submission" date="2012-12" db="EMBL/GenBank/DDBJ databases">
        <title>The Genome Sequence of Enterococcus faecium E2039.</title>
        <authorList>
            <consortium name="The Broad Institute Genome Sequencing Platform"/>
            <consortium name="The Broad Institute Genome Sequencing Center for Infectious Disease"/>
            <person name="Earl A.M."/>
            <person name="Gilmore M.S."/>
            <person name="van Schaik W."/>
            <person name="Lebreton F."/>
            <person name="Willems R.J."/>
            <person name="Walker B."/>
            <person name="Young S.K."/>
            <person name="Zeng Q."/>
            <person name="Gargeya S."/>
            <person name="Fitzgerald M."/>
            <person name="Haas B."/>
            <person name="Abouelleil A."/>
            <person name="Alvarado L."/>
            <person name="Arachchi H.M."/>
            <person name="Berlin A.M."/>
            <person name="Chapman S.B."/>
            <person name="Dewar J."/>
            <person name="Goldberg J."/>
            <person name="Griggs A."/>
            <person name="Gujja S."/>
            <person name="Hansen M."/>
            <person name="Howarth C."/>
            <person name="Imamovic A."/>
            <person name="Larimer J."/>
            <person name="McCowan C."/>
            <person name="Murphy C."/>
            <person name="Neiman D."/>
            <person name="Pearson M."/>
            <person name="Priest M."/>
            <person name="Roberts A."/>
            <person name="Saif S."/>
            <person name="Shea T."/>
            <person name="Sisk P."/>
            <person name="Sykes S."/>
            <person name="Wortman J."/>
            <person name="Nusbaum C."/>
            <person name="Birren B."/>
        </authorList>
    </citation>
    <scope>NUCLEOTIDE SEQUENCE [LARGE SCALE GENOMIC DNA]</scope>
    <source>
        <strain evidence="1 2">E2039</strain>
    </source>
</reference>
<protein>
    <submittedName>
        <fullName evidence="1">Uncharacterized protein</fullName>
    </submittedName>
</protein>
<dbReference type="EMBL" id="AHXS01000008">
    <property type="protein sequence ID" value="ELB40800.1"/>
    <property type="molecule type" value="Genomic_DNA"/>
</dbReference>
<evidence type="ECO:0000313" key="1">
    <source>
        <dbReference type="EMBL" id="ELB40800.1"/>
    </source>
</evidence>
<gene>
    <name evidence="1" type="ORF">OKA_03701</name>
</gene>
<organism evidence="1 2">
    <name type="scientific">Enterococcus faecium EnGen0026</name>
    <dbReference type="NCBI Taxonomy" id="1138917"/>
    <lineage>
        <taxon>Bacteria</taxon>
        <taxon>Bacillati</taxon>
        <taxon>Bacillota</taxon>
        <taxon>Bacilli</taxon>
        <taxon>Lactobacillales</taxon>
        <taxon>Enterococcaceae</taxon>
        <taxon>Enterococcus</taxon>
    </lineage>
</organism>
<proteinExistence type="predicted"/>
<sequence>MFSARPAHVIAEIQVPEKRRSREWLLQQSELKQTIYQLLAGE</sequence>
<dbReference type="Proteomes" id="UP000010504">
    <property type="component" value="Unassembled WGS sequence"/>
</dbReference>
<name>A0A829ADE3_ENTFC</name>